<evidence type="ECO:0000256" key="7">
    <source>
        <dbReference type="ARBA" id="ARBA00023065"/>
    </source>
</evidence>
<keyword evidence="8" id="KW-0472">Membrane</keyword>
<accession>A0A3M6T9Z6</accession>
<evidence type="ECO:0000313" key="13">
    <source>
        <dbReference type="Proteomes" id="UP000275408"/>
    </source>
</evidence>
<dbReference type="InterPro" id="IPR001873">
    <property type="entry name" value="ENaC"/>
</dbReference>
<keyword evidence="7 11" id="KW-0406">Ion transport</keyword>
<name>A0A3M6T9Z6_POCDA</name>
<evidence type="ECO:0000256" key="9">
    <source>
        <dbReference type="ARBA" id="ARBA00023201"/>
    </source>
</evidence>
<comment type="similarity">
    <text evidence="11">Belongs to the amiloride-sensitive sodium channel (TC 1.A.6) family.</text>
</comment>
<evidence type="ECO:0000313" key="12">
    <source>
        <dbReference type="EMBL" id="RMX38094.1"/>
    </source>
</evidence>
<keyword evidence="3 11" id="KW-0894">Sodium channel</keyword>
<gene>
    <name evidence="12" type="ORF">pdam_00003128</name>
</gene>
<evidence type="ECO:0000256" key="8">
    <source>
        <dbReference type="ARBA" id="ARBA00023136"/>
    </source>
</evidence>
<dbReference type="Pfam" id="PF00858">
    <property type="entry name" value="ASC"/>
    <property type="match status" value="2"/>
</dbReference>
<dbReference type="GO" id="GO:0005886">
    <property type="term" value="C:plasma membrane"/>
    <property type="evidence" value="ECO:0007669"/>
    <property type="project" value="TreeGrafter"/>
</dbReference>
<keyword evidence="4 11" id="KW-0812">Transmembrane</keyword>
<protein>
    <submittedName>
        <fullName evidence="12">Uncharacterized protein</fullName>
    </submittedName>
</protein>
<dbReference type="OrthoDB" id="5874059at2759"/>
<evidence type="ECO:0000256" key="6">
    <source>
        <dbReference type="ARBA" id="ARBA00023053"/>
    </source>
</evidence>
<evidence type="ECO:0000256" key="2">
    <source>
        <dbReference type="ARBA" id="ARBA00022448"/>
    </source>
</evidence>
<comment type="subcellular location">
    <subcellularLocation>
        <location evidence="1">Membrane</location>
        <topology evidence="1">Multi-pass membrane protein</topology>
    </subcellularLocation>
</comment>
<organism evidence="12 13">
    <name type="scientific">Pocillopora damicornis</name>
    <name type="common">Cauliflower coral</name>
    <name type="synonym">Millepora damicornis</name>
    <dbReference type="NCBI Taxonomy" id="46731"/>
    <lineage>
        <taxon>Eukaryota</taxon>
        <taxon>Metazoa</taxon>
        <taxon>Cnidaria</taxon>
        <taxon>Anthozoa</taxon>
        <taxon>Hexacorallia</taxon>
        <taxon>Scleractinia</taxon>
        <taxon>Astrocoeniina</taxon>
        <taxon>Pocilloporidae</taxon>
        <taxon>Pocillopora</taxon>
    </lineage>
</organism>
<dbReference type="GO" id="GO:0015280">
    <property type="term" value="F:ligand-gated sodium channel activity"/>
    <property type="evidence" value="ECO:0007669"/>
    <property type="project" value="TreeGrafter"/>
</dbReference>
<keyword evidence="10 11" id="KW-0407">Ion channel</keyword>
<keyword evidence="2 11" id="KW-0813">Transport</keyword>
<keyword evidence="6" id="KW-0915">Sodium</keyword>
<evidence type="ECO:0000256" key="3">
    <source>
        <dbReference type="ARBA" id="ARBA00022461"/>
    </source>
</evidence>
<evidence type="ECO:0000256" key="1">
    <source>
        <dbReference type="ARBA" id="ARBA00004141"/>
    </source>
</evidence>
<evidence type="ECO:0000256" key="10">
    <source>
        <dbReference type="ARBA" id="ARBA00023303"/>
    </source>
</evidence>
<evidence type="ECO:0000256" key="5">
    <source>
        <dbReference type="ARBA" id="ARBA00022989"/>
    </source>
</evidence>
<proteinExistence type="inferred from homology"/>
<dbReference type="Proteomes" id="UP000275408">
    <property type="component" value="Unassembled WGS sequence"/>
</dbReference>
<dbReference type="PANTHER" id="PTHR11690">
    <property type="entry name" value="AMILORIDE-SENSITIVE SODIUM CHANNEL-RELATED"/>
    <property type="match status" value="1"/>
</dbReference>
<evidence type="ECO:0000256" key="11">
    <source>
        <dbReference type="RuleBase" id="RU000679"/>
    </source>
</evidence>
<dbReference type="EMBL" id="RCHS01004051">
    <property type="protein sequence ID" value="RMX38094.1"/>
    <property type="molecule type" value="Genomic_DNA"/>
</dbReference>
<reference evidence="12 13" key="1">
    <citation type="journal article" date="2018" name="Sci. Rep.">
        <title>Comparative analysis of the Pocillopora damicornis genome highlights role of immune system in coral evolution.</title>
        <authorList>
            <person name="Cunning R."/>
            <person name="Bay R.A."/>
            <person name="Gillette P."/>
            <person name="Baker A.C."/>
            <person name="Traylor-Knowles N."/>
        </authorList>
    </citation>
    <scope>NUCLEOTIDE SEQUENCE [LARGE SCALE GENOMIC DNA]</scope>
    <source>
        <strain evidence="12">RSMAS</strain>
        <tissue evidence="12">Whole animal</tissue>
    </source>
</reference>
<keyword evidence="5" id="KW-1133">Transmembrane helix</keyword>
<evidence type="ECO:0000256" key="4">
    <source>
        <dbReference type="ARBA" id="ARBA00022692"/>
    </source>
</evidence>
<dbReference type="PANTHER" id="PTHR11690:SF296">
    <property type="entry name" value="DEGENERIN-LIKE PROTEIN DEL-10"/>
    <property type="match status" value="1"/>
</dbReference>
<comment type="caution">
    <text evidence="12">The sequence shown here is derived from an EMBL/GenBank/DDBJ whole genome shotgun (WGS) entry which is preliminary data.</text>
</comment>
<keyword evidence="13" id="KW-1185">Reference proteome</keyword>
<sequence>MKRETIYTFWAKRVTGVGFLQGESEKGDDYPTSREIWEEFVKNTTLQGTRYAFMKCRAIRVKRVDIAGVSSGLSVILDAQTHEYTQGKFSKGFKVLIHGQDEYIDEWEGISVGPGQHAVIALSQTRFENLEEPYATNCNKKTLRSSSTYTLKGCIYEYVSEKMHSIKKIKTYTVNYIDEEFYDCQVPCSYTKYTTEVSYSKFPDHGTAEMMILEGYYDYVQYQRDNLVFLQVGFKSLSYEKHEQKPAYDWIAMFGEIGVCSTGSTSSVLKTKNVHRKGSLLSNECVLEGARVEGIEITRVIEVAFAVLTMLPRLMTANKGSSDLTRYHGKFS</sequence>
<keyword evidence="9 11" id="KW-0739">Sodium transport</keyword>
<dbReference type="Gene3D" id="2.60.470.10">
    <property type="entry name" value="Acid-sensing ion channels like domains"/>
    <property type="match status" value="2"/>
</dbReference>
<dbReference type="AlphaFoldDB" id="A0A3M6T9Z6"/>